<dbReference type="OrthoDB" id="10484439at2759"/>
<dbReference type="AlphaFoldDB" id="U6L2N9"/>
<evidence type="ECO:0000313" key="2">
    <source>
        <dbReference type="Proteomes" id="UP000030747"/>
    </source>
</evidence>
<evidence type="ECO:0000313" key="1">
    <source>
        <dbReference type="EMBL" id="CDJ43448.1"/>
    </source>
</evidence>
<reference evidence="1" key="1">
    <citation type="submission" date="2013-10" db="EMBL/GenBank/DDBJ databases">
        <title>Genomic analysis of the causative agents of coccidiosis in chickens.</title>
        <authorList>
            <person name="Reid A.J."/>
            <person name="Blake D."/>
            <person name="Billington K."/>
            <person name="Browne H."/>
            <person name="Dunn M."/>
            <person name="Hung S."/>
            <person name="Kawahara F."/>
            <person name="Miranda-Saavedra D."/>
            <person name="Mourier T."/>
            <person name="Nagra H."/>
            <person name="Otto T.D."/>
            <person name="Rawlings N."/>
            <person name="Sanchez A."/>
            <person name="Sanders M."/>
            <person name="Subramaniam C."/>
            <person name="Tay Y."/>
            <person name="Dear P."/>
            <person name="Doerig C."/>
            <person name="Gruber A."/>
            <person name="Parkinson J."/>
            <person name="Shirley M."/>
            <person name="Wan K.L."/>
            <person name="Berriman M."/>
            <person name="Tomley F."/>
            <person name="Pain A."/>
        </authorList>
    </citation>
    <scope>NUCLEOTIDE SEQUENCE [LARGE SCALE GENOMIC DNA]</scope>
    <source>
        <strain evidence="1">Houghton</strain>
    </source>
</reference>
<dbReference type="RefSeq" id="XP_013234198.1">
    <property type="nucleotide sequence ID" value="XM_013378744.1"/>
</dbReference>
<accession>U6L2N9</accession>
<dbReference type="VEuPathDB" id="ToxoDB:ETH2_0705300"/>
<sequence>MASSSVMYINADFVKGKVTVKGDGVWVRVDFPSTITDPLVFLGSPDFIGNYGIRAQADSVVLAQIQNMASVVEGAVEFITTPYVFAKGSVEYRLKRFYISLSSSIMTDAPKIIISIMALGSALSTNFGTAKISLRAQALLTSGKEISHDLGSPVLAFIQPYYSLDSYSYAVEDCDSATHCVPRTISDCHYNTHFDVSLASYLLLAYGQLIPLIVVAYAHCCRIPILLILREALIDVPTSSGH</sequence>
<reference evidence="1" key="2">
    <citation type="submission" date="2013-10" db="EMBL/GenBank/DDBJ databases">
        <authorList>
            <person name="Aslett M."/>
        </authorList>
    </citation>
    <scope>NUCLEOTIDE SEQUENCE [LARGE SCALE GENOMIC DNA]</scope>
    <source>
        <strain evidence="1">Houghton</strain>
    </source>
</reference>
<name>U6L2N9_EIMTE</name>
<dbReference type="EMBL" id="HG675767">
    <property type="protein sequence ID" value="CDJ43448.1"/>
    <property type="molecule type" value="Genomic_DNA"/>
</dbReference>
<keyword evidence="2" id="KW-1185">Reference proteome</keyword>
<proteinExistence type="predicted"/>
<protein>
    <submittedName>
        <fullName evidence="1">Uncharacterized protein</fullName>
    </submittedName>
</protein>
<dbReference type="GeneID" id="25254242"/>
<organism evidence="1 2">
    <name type="scientific">Eimeria tenella</name>
    <name type="common">Coccidian parasite</name>
    <dbReference type="NCBI Taxonomy" id="5802"/>
    <lineage>
        <taxon>Eukaryota</taxon>
        <taxon>Sar</taxon>
        <taxon>Alveolata</taxon>
        <taxon>Apicomplexa</taxon>
        <taxon>Conoidasida</taxon>
        <taxon>Coccidia</taxon>
        <taxon>Eucoccidiorida</taxon>
        <taxon>Eimeriorina</taxon>
        <taxon>Eimeriidae</taxon>
        <taxon>Eimeria</taxon>
    </lineage>
</organism>
<gene>
    <name evidence="1" type="ORF">ETH_00025660</name>
</gene>
<dbReference type="Proteomes" id="UP000030747">
    <property type="component" value="Unassembled WGS sequence"/>
</dbReference>
<dbReference type="VEuPathDB" id="ToxoDB:ETH_00025660"/>